<evidence type="ECO:0000259" key="7">
    <source>
        <dbReference type="PROSITE" id="PS51525"/>
    </source>
</evidence>
<feature type="region of interest" description="Disordered" evidence="5">
    <location>
        <begin position="119"/>
        <end position="153"/>
    </location>
</feature>
<dbReference type="InterPro" id="IPR027353">
    <property type="entry name" value="NET_dom"/>
</dbReference>
<feature type="domain" description="Bromo" evidence="6">
    <location>
        <begin position="245"/>
        <end position="317"/>
    </location>
</feature>
<feature type="region of interest" description="Disordered" evidence="5">
    <location>
        <begin position="472"/>
        <end position="491"/>
    </location>
</feature>
<dbReference type="Pfam" id="PF00439">
    <property type="entry name" value="Bromodomain"/>
    <property type="match status" value="1"/>
</dbReference>
<dbReference type="InterPro" id="IPR001487">
    <property type="entry name" value="Bromodomain"/>
</dbReference>
<keyword evidence="2 4" id="KW-0103">Bromodomain</keyword>
<keyword evidence="1" id="KW-0805">Transcription regulation</keyword>
<keyword evidence="9" id="KW-1185">Reference proteome</keyword>
<accession>A0AAE0LAD5</accession>
<dbReference type="Pfam" id="PF17035">
    <property type="entry name" value="BET"/>
    <property type="match status" value="1"/>
</dbReference>
<dbReference type="PANTHER" id="PTHR45926">
    <property type="entry name" value="OSJNBA0053K19.4 PROTEIN"/>
    <property type="match status" value="1"/>
</dbReference>
<feature type="compositionally biased region" description="Basic and acidic residues" evidence="5">
    <location>
        <begin position="216"/>
        <end position="227"/>
    </location>
</feature>
<dbReference type="Proteomes" id="UP001190700">
    <property type="component" value="Unassembled WGS sequence"/>
</dbReference>
<name>A0AAE0LAD5_9CHLO</name>
<feature type="region of interest" description="Disordered" evidence="5">
    <location>
        <begin position="183"/>
        <end position="227"/>
    </location>
</feature>
<protein>
    <submittedName>
        <fullName evidence="8">Uncharacterized protein</fullName>
    </submittedName>
</protein>
<dbReference type="PROSITE" id="PS51525">
    <property type="entry name" value="NET"/>
    <property type="match status" value="1"/>
</dbReference>
<evidence type="ECO:0000256" key="5">
    <source>
        <dbReference type="SAM" id="MobiDB-lite"/>
    </source>
</evidence>
<dbReference type="SUPFAM" id="SSF47370">
    <property type="entry name" value="Bromodomain"/>
    <property type="match status" value="1"/>
</dbReference>
<dbReference type="PRINTS" id="PR00503">
    <property type="entry name" value="BROMODOMAIN"/>
</dbReference>
<reference evidence="8 9" key="1">
    <citation type="journal article" date="2015" name="Genome Biol. Evol.">
        <title>Comparative Genomics of a Bacterivorous Green Alga Reveals Evolutionary Causalities and Consequences of Phago-Mixotrophic Mode of Nutrition.</title>
        <authorList>
            <person name="Burns J.A."/>
            <person name="Paasch A."/>
            <person name="Narechania A."/>
            <person name="Kim E."/>
        </authorList>
    </citation>
    <scope>NUCLEOTIDE SEQUENCE [LARGE SCALE GENOMIC DNA]</scope>
    <source>
        <strain evidence="8 9">PLY_AMNH</strain>
    </source>
</reference>
<dbReference type="Gene3D" id="1.20.920.10">
    <property type="entry name" value="Bromodomain-like"/>
    <property type="match status" value="1"/>
</dbReference>
<feature type="compositionally biased region" description="Basic and acidic residues" evidence="5">
    <location>
        <begin position="88"/>
        <end position="102"/>
    </location>
</feature>
<evidence type="ECO:0000256" key="1">
    <source>
        <dbReference type="ARBA" id="ARBA00023015"/>
    </source>
</evidence>
<feature type="compositionally biased region" description="Low complexity" evidence="5">
    <location>
        <begin position="131"/>
        <end position="141"/>
    </location>
</feature>
<comment type="caution">
    <text evidence="8">The sequence shown here is derived from an EMBL/GenBank/DDBJ whole genome shotgun (WGS) entry which is preliminary data.</text>
</comment>
<evidence type="ECO:0000256" key="4">
    <source>
        <dbReference type="PROSITE-ProRule" id="PRU00035"/>
    </source>
</evidence>
<feature type="domain" description="NET" evidence="7">
    <location>
        <begin position="391"/>
        <end position="473"/>
    </location>
</feature>
<keyword evidence="3" id="KW-0804">Transcription</keyword>
<proteinExistence type="predicted"/>
<dbReference type="PROSITE" id="PS50014">
    <property type="entry name" value="BROMODOMAIN_2"/>
    <property type="match status" value="1"/>
</dbReference>
<evidence type="ECO:0000259" key="6">
    <source>
        <dbReference type="PROSITE" id="PS50014"/>
    </source>
</evidence>
<dbReference type="SMART" id="SM00297">
    <property type="entry name" value="BROMO"/>
    <property type="match status" value="1"/>
</dbReference>
<evidence type="ECO:0000313" key="9">
    <source>
        <dbReference type="Proteomes" id="UP001190700"/>
    </source>
</evidence>
<evidence type="ECO:0000256" key="2">
    <source>
        <dbReference type="ARBA" id="ARBA00023117"/>
    </source>
</evidence>
<feature type="region of interest" description="Disordered" evidence="5">
    <location>
        <begin position="23"/>
        <end position="102"/>
    </location>
</feature>
<dbReference type="InterPro" id="IPR038336">
    <property type="entry name" value="NET_sf"/>
</dbReference>
<evidence type="ECO:0000256" key="3">
    <source>
        <dbReference type="ARBA" id="ARBA00023163"/>
    </source>
</evidence>
<feature type="compositionally biased region" description="Polar residues" evidence="5">
    <location>
        <begin position="65"/>
        <end position="87"/>
    </location>
</feature>
<dbReference type="Gene3D" id="1.20.1270.220">
    <property type="match status" value="1"/>
</dbReference>
<sequence length="525" mass="59597">MNEISTEEQPKSRGEVVMTIAQAQSKRCPKGYSYEPVLPLLATPTPEHEPEGKRARRQTPKALEANTSFRTPSFTPQPARRTLSSGSMDKDQEKRRKKEEKQRLLAELERVRAVQRQCDEKAQQLTQSVPEASESTAATSAYNSPLPEVKEARPLPMETPTEVMLSKRTPKANALYSGENGDFVTGGFKLPPPEKSTTKGKGPGKRPADRATNPQEAKRAKVGKDRENREVRMMNLCSNVLRSVRKHKWAWIFEDPVDVDGLKLYDYFDIVKTPMDFKTIRGKIENKLYSTPADFRDDMRLCFSNCVLYNPKGSDHHAMALTLSEEFEKRWGNANIEAKWQEELNRREQEEFDINATPSEAPPDVFMQEAMSSLKTQFEELKRTLAAQGGRSGSAQELREMSFEEKRNLSNCLEQLPPDKLDRVVQIINEENILTGQDDNDELELDIDQLAPETLWKLHKYAQSCLRVKKPGRKKKEAAQKSATAGPSHVIPDAIDTGDRFIAELHQEGYKLVLKSSAPYFRPFT</sequence>
<gene>
    <name evidence="8" type="ORF">CYMTET_14077</name>
</gene>
<evidence type="ECO:0000313" key="8">
    <source>
        <dbReference type="EMBL" id="KAK3277953.1"/>
    </source>
</evidence>
<dbReference type="InterPro" id="IPR036427">
    <property type="entry name" value="Bromodomain-like_sf"/>
</dbReference>
<dbReference type="AlphaFoldDB" id="A0AAE0LAD5"/>
<organism evidence="8 9">
    <name type="scientific">Cymbomonas tetramitiformis</name>
    <dbReference type="NCBI Taxonomy" id="36881"/>
    <lineage>
        <taxon>Eukaryota</taxon>
        <taxon>Viridiplantae</taxon>
        <taxon>Chlorophyta</taxon>
        <taxon>Pyramimonadophyceae</taxon>
        <taxon>Pyramimonadales</taxon>
        <taxon>Pyramimonadaceae</taxon>
        <taxon>Cymbomonas</taxon>
    </lineage>
</organism>
<dbReference type="EMBL" id="LGRX02005743">
    <property type="protein sequence ID" value="KAK3277953.1"/>
    <property type="molecule type" value="Genomic_DNA"/>
</dbReference>